<keyword evidence="2" id="KW-1185">Reference proteome</keyword>
<protein>
    <submittedName>
        <fullName evidence="1">Competence protein CoiA family protein</fullName>
    </submittedName>
</protein>
<reference evidence="1" key="1">
    <citation type="submission" date="2022-09" db="EMBL/GenBank/DDBJ databases">
        <title>Complete genome sequence of Rossellomorea vietnamensis strain RL-WG62, a newly isolated PGPR with the potential for plant salinity stress alleviation.</title>
        <authorList>
            <person name="Ren L."/>
            <person name="Wang G."/>
            <person name="Hu H."/>
        </authorList>
    </citation>
    <scope>NUCLEOTIDE SEQUENCE</scope>
    <source>
        <strain evidence="1">RL-WG62</strain>
    </source>
</reference>
<dbReference type="Proteomes" id="UP001064027">
    <property type="component" value="Chromosome"/>
</dbReference>
<proteinExistence type="predicted"/>
<gene>
    <name evidence="1" type="ORF">N5C46_06530</name>
</gene>
<sequence length="392" mass="45823">MLTALFNQQLFTTIHYSREELRGLRRRGASFVCPHCSSVLTMKIGSRNIPHFAHMSQADCELVKGETLHHLLSKQLLYDRVSSLHARVSLEHYIRELKQVADIYVKTDTAEIAIEIQCSTIPISEIVRRTHGYHRQGITPFWILTQPLKSKKLLSLTTFQQAFIRYSPHLDYFLLQFLPDRSIFQLYSHLLPVSGTAFMSAAPIIIPVSEFTLPPSIPDVSVLHPYSLSHWYDYRTKSIYNRIHYNNARTDVFLREVYGEGDTFLYLPLYIGIPVIPHGIHIRNHEVEWQYYVWKDCLKGDSISEESVCRVLDRRIAKGHIELRSLPLLKRDEVIKRIASGYLRLLEQVQVLSKINDTYQLTEPWSCPDHFSAFEKHKHDFFPKWKHILKKL</sequence>
<organism evidence="1 2">
    <name type="scientific">Rossellomorea vietnamensis</name>
    <dbReference type="NCBI Taxonomy" id="218284"/>
    <lineage>
        <taxon>Bacteria</taxon>
        <taxon>Bacillati</taxon>
        <taxon>Bacillota</taxon>
        <taxon>Bacilli</taxon>
        <taxon>Bacillales</taxon>
        <taxon>Bacillaceae</taxon>
        <taxon>Rossellomorea</taxon>
    </lineage>
</organism>
<name>A0ACD4CAM2_9BACI</name>
<dbReference type="EMBL" id="CP104558">
    <property type="protein sequence ID" value="UXH45719.1"/>
    <property type="molecule type" value="Genomic_DNA"/>
</dbReference>
<accession>A0ACD4CAM2</accession>
<evidence type="ECO:0000313" key="2">
    <source>
        <dbReference type="Proteomes" id="UP001064027"/>
    </source>
</evidence>
<evidence type="ECO:0000313" key="1">
    <source>
        <dbReference type="EMBL" id="UXH45719.1"/>
    </source>
</evidence>